<keyword evidence="2" id="KW-1133">Transmembrane helix</keyword>
<dbReference type="AlphaFoldDB" id="A0A9Q1JY56"/>
<dbReference type="InterPro" id="IPR037143">
    <property type="entry name" value="4-PPantetheinyl_Trfase_dom_sf"/>
</dbReference>
<keyword evidence="2" id="KW-0472">Membrane</keyword>
<dbReference type="GO" id="GO:0005829">
    <property type="term" value="C:cytosol"/>
    <property type="evidence" value="ECO:0007669"/>
    <property type="project" value="TreeGrafter"/>
</dbReference>
<name>A0A9Q1JY56_9CARY</name>
<dbReference type="GO" id="GO:0000287">
    <property type="term" value="F:magnesium ion binding"/>
    <property type="evidence" value="ECO:0007669"/>
    <property type="project" value="InterPro"/>
</dbReference>
<evidence type="ECO:0000256" key="1">
    <source>
        <dbReference type="ARBA" id="ARBA00013172"/>
    </source>
</evidence>
<dbReference type="PANTHER" id="PTHR12215:SF15">
    <property type="entry name" value="4'-PHOSPHOPANTETHEINYL TRANSFERASE SUPERFAMILY-RELATED"/>
    <property type="match status" value="1"/>
</dbReference>
<reference evidence="3" key="1">
    <citation type="submission" date="2022-04" db="EMBL/GenBank/DDBJ databases">
        <title>Carnegiea gigantea Genome sequencing and assembly v2.</title>
        <authorList>
            <person name="Copetti D."/>
            <person name="Sanderson M.J."/>
            <person name="Burquez A."/>
            <person name="Wojciechowski M.F."/>
        </authorList>
    </citation>
    <scope>NUCLEOTIDE SEQUENCE</scope>
    <source>
        <strain evidence="3">SGP5-SGP5p</strain>
        <tissue evidence="3">Aerial part</tissue>
    </source>
</reference>
<dbReference type="InterPro" id="IPR050559">
    <property type="entry name" value="P-Pant_transferase_sf"/>
</dbReference>
<proteinExistence type="predicted"/>
<keyword evidence="2" id="KW-0812">Transmembrane</keyword>
<dbReference type="GO" id="GO:0019878">
    <property type="term" value="P:lysine biosynthetic process via aminoadipic acid"/>
    <property type="evidence" value="ECO:0007669"/>
    <property type="project" value="TreeGrafter"/>
</dbReference>
<dbReference type="Proteomes" id="UP001153076">
    <property type="component" value="Unassembled WGS sequence"/>
</dbReference>
<evidence type="ECO:0000313" key="4">
    <source>
        <dbReference type="Proteomes" id="UP001153076"/>
    </source>
</evidence>
<evidence type="ECO:0000313" key="3">
    <source>
        <dbReference type="EMBL" id="KAJ8433008.1"/>
    </source>
</evidence>
<dbReference type="GO" id="GO:0008897">
    <property type="term" value="F:holo-[acyl-carrier-protein] synthase activity"/>
    <property type="evidence" value="ECO:0007669"/>
    <property type="project" value="UniProtKB-EC"/>
</dbReference>
<comment type="caution">
    <text evidence="3">The sequence shown here is derived from an EMBL/GenBank/DDBJ whole genome shotgun (WGS) entry which is preliminary data.</text>
</comment>
<sequence length="258" mass="29303">MLLSFSPHSTFLTQFNEGSYMAAVNIRCFNRHISISSQPLRPVPLPRPMEAHMWYVIPDEIKGTSLLEQYLEILSPSEKQTVLSLKDDELRKRAILARTLVRTTIARYQTNPTIDPRSLSFKKNSYGKPEESYVKAVGRGFPATSFNTFRISCKASSISVSDVPYIASSKRVSLEFVVQCALLSAFLASCPCNWNLADNNGYFALFGIFLLIYGHSVLLKLIFTSATSLMLKLRILCKRGYLTLHLRPKYMTRYHRKG</sequence>
<dbReference type="Gene3D" id="3.90.470.20">
    <property type="entry name" value="4'-phosphopantetheinyl transferase domain"/>
    <property type="match status" value="1"/>
</dbReference>
<dbReference type="SUPFAM" id="SSF56214">
    <property type="entry name" value="4'-phosphopantetheinyl transferase"/>
    <property type="match status" value="1"/>
</dbReference>
<dbReference type="PANTHER" id="PTHR12215">
    <property type="entry name" value="PHOSPHOPANTETHEINE TRANSFERASE"/>
    <property type="match status" value="1"/>
</dbReference>
<accession>A0A9Q1JY56</accession>
<keyword evidence="4" id="KW-1185">Reference proteome</keyword>
<protein>
    <recommendedName>
        <fullName evidence="1">holo-[acyl-carrier-protein] synthase</fullName>
        <ecNumber evidence="1">2.7.8.7</ecNumber>
    </recommendedName>
</protein>
<dbReference type="OrthoDB" id="1708587at2759"/>
<gene>
    <name evidence="3" type="ORF">Cgig2_010984</name>
</gene>
<feature type="transmembrane region" description="Helical" evidence="2">
    <location>
        <begin position="202"/>
        <end position="223"/>
    </location>
</feature>
<evidence type="ECO:0000256" key="2">
    <source>
        <dbReference type="SAM" id="Phobius"/>
    </source>
</evidence>
<dbReference type="EMBL" id="JAKOGI010000566">
    <property type="protein sequence ID" value="KAJ8433008.1"/>
    <property type="molecule type" value="Genomic_DNA"/>
</dbReference>
<dbReference type="EC" id="2.7.8.7" evidence="1"/>
<organism evidence="3 4">
    <name type="scientific">Carnegiea gigantea</name>
    <dbReference type="NCBI Taxonomy" id="171969"/>
    <lineage>
        <taxon>Eukaryota</taxon>
        <taxon>Viridiplantae</taxon>
        <taxon>Streptophyta</taxon>
        <taxon>Embryophyta</taxon>
        <taxon>Tracheophyta</taxon>
        <taxon>Spermatophyta</taxon>
        <taxon>Magnoliopsida</taxon>
        <taxon>eudicotyledons</taxon>
        <taxon>Gunneridae</taxon>
        <taxon>Pentapetalae</taxon>
        <taxon>Caryophyllales</taxon>
        <taxon>Cactineae</taxon>
        <taxon>Cactaceae</taxon>
        <taxon>Cactoideae</taxon>
        <taxon>Echinocereeae</taxon>
        <taxon>Carnegiea</taxon>
    </lineage>
</organism>